<evidence type="ECO:0000313" key="3">
    <source>
        <dbReference type="Proteomes" id="UP000186098"/>
    </source>
</evidence>
<organism evidence="2 3">
    <name type="scientific">Phaeovulum vinaykumarii</name>
    <dbReference type="NCBI Taxonomy" id="407234"/>
    <lineage>
        <taxon>Bacteria</taxon>
        <taxon>Pseudomonadati</taxon>
        <taxon>Pseudomonadota</taxon>
        <taxon>Alphaproteobacteria</taxon>
        <taxon>Rhodobacterales</taxon>
        <taxon>Paracoccaceae</taxon>
        <taxon>Phaeovulum</taxon>
    </lineage>
</organism>
<proteinExistence type="predicted"/>
<evidence type="ECO:0000313" key="2">
    <source>
        <dbReference type="EMBL" id="SIS56932.1"/>
    </source>
</evidence>
<name>A0A1N7K5R1_9RHOB</name>
<accession>A0A1N7K5R1</accession>
<dbReference type="InterPro" id="IPR045467">
    <property type="entry name" value="DUF6497"/>
</dbReference>
<dbReference type="OrthoDB" id="7862028at2"/>
<keyword evidence="3" id="KW-1185">Reference proteome</keyword>
<feature type="signal peptide" evidence="1">
    <location>
        <begin position="1"/>
        <end position="27"/>
    </location>
</feature>
<dbReference type="RefSeq" id="WP_076363427.1">
    <property type="nucleotide sequence ID" value="NZ_FTOM01000001.1"/>
</dbReference>
<dbReference type="STRING" id="407234.SAMN05421795_101637"/>
<keyword evidence="1" id="KW-0732">Signal</keyword>
<evidence type="ECO:0000256" key="1">
    <source>
        <dbReference type="SAM" id="SignalP"/>
    </source>
</evidence>
<protein>
    <submittedName>
        <fullName evidence="2">Uncharacterized protein</fullName>
    </submittedName>
</protein>
<gene>
    <name evidence="2" type="ORF">SAMN05421795_101637</name>
</gene>
<dbReference type="EMBL" id="FTOM01000001">
    <property type="protein sequence ID" value="SIS56932.1"/>
    <property type="molecule type" value="Genomic_DNA"/>
</dbReference>
<dbReference type="Proteomes" id="UP000186098">
    <property type="component" value="Unassembled WGS sequence"/>
</dbReference>
<feature type="chain" id="PRO_5012568812" evidence="1">
    <location>
        <begin position="28"/>
        <end position="191"/>
    </location>
</feature>
<dbReference type="Pfam" id="PF20107">
    <property type="entry name" value="DUF6497"/>
    <property type="match status" value="1"/>
</dbReference>
<dbReference type="AlphaFoldDB" id="A0A1N7K5R1"/>
<sequence>MILRGGGFPAPGLALFLLALPVAPALAADPADIILPSGWAVRALDTVQGVPGPEGLALRMRFVAPDLAAHLAATAAAQAGAGGAETAPDPVDVPAFEDDLSGDAFDPDAAGADAAGPDAAGMAGADPLLADLTWLCDTQALPALAGGGPQPAQIIISVADRPVPFGAPNPEAVQVFEAFRPENGRCVWEFY</sequence>
<reference evidence="3" key="1">
    <citation type="submission" date="2017-01" db="EMBL/GenBank/DDBJ databases">
        <authorList>
            <person name="Varghese N."/>
            <person name="Submissions S."/>
        </authorList>
    </citation>
    <scope>NUCLEOTIDE SEQUENCE [LARGE SCALE GENOMIC DNA]</scope>
    <source>
        <strain evidence="3">DSM 18714</strain>
    </source>
</reference>